<keyword evidence="5" id="KW-1185">Reference proteome</keyword>
<gene>
    <name evidence="4" type="ORF">HL667_20280</name>
</gene>
<evidence type="ECO:0000313" key="4">
    <source>
        <dbReference type="EMBL" id="NPU67352.1"/>
    </source>
</evidence>
<proteinExistence type="inferred from homology"/>
<dbReference type="InterPro" id="IPR051121">
    <property type="entry name" value="FAH"/>
</dbReference>
<evidence type="ECO:0000256" key="2">
    <source>
        <dbReference type="ARBA" id="ARBA00022723"/>
    </source>
</evidence>
<evidence type="ECO:0000256" key="1">
    <source>
        <dbReference type="ARBA" id="ARBA00010211"/>
    </source>
</evidence>
<comment type="caution">
    <text evidence="4">The sequence shown here is derived from an EMBL/GenBank/DDBJ whole genome shotgun (WGS) entry which is preliminary data.</text>
</comment>
<dbReference type="InterPro" id="IPR011234">
    <property type="entry name" value="Fumarylacetoacetase-like_C"/>
</dbReference>
<keyword evidence="4" id="KW-0378">Hydrolase</keyword>
<dbReference type="Pfam" id="PF01557">
    <property type="entry name" value="FAA_hydrolase"/>
    <property type="match status" value="1"/>
</dbReference>
<dbReference type="PANTHER" id="PTHR42796:SF4">
    <property type="entry name" value="FUMARYLACETOACETATE HYDROLASE DOMAIN-CONTAINING PROTEIN 2A"/>
    <property type="match status" value="1"/>
</dbReference>
<dbReference type="Gene3D" id="3.90.850.10">
    <property type="entry name" value="Fumarylacetoacetase-like, C-terminal domain"/>
    <property type="match status" value="1"/>
</dbReference>
<evidence type="ECO:0000313" key="5">
    <source>
        <dbReference type="Proteomes" id="UP000886476"/>
    </source>
</evidence>
<dbReference type="SUPFAM" id="SSF56529">
    <property type="entry name" value="FAH"/>
    <property type="match status" value="1"/>
</dbReference>
<feature type="domain" description="Fumarylacetoacetase-like C-terminal" evidence="3">
    <location>
        <begin position="73"/>
        <end position="277"/>
    </location>
</feature>
<dbReference type="InterPro" id="IPR036663">
    <property type="entry name" value="Fumarylacetoacetase_C_sf"/>
</dbReference>
<accession>A0ABX2CGN0</accession>
<sequence length="283" mass="30397">MKLVSFVIDGRPGYGAVKGDGVVDLGRRLPAKSLRALLEADALRDAAALLISERPDYPLDAIAFAPVIPNPGKIICVGLNYRDHVAETGRTVTEKPALFARFATSQVGHLQPIVRPGVSDHFDYEGELALVIGTAGRHVRRENALAHIAGYSCYNEGSIRDWQRHTSQFLSGKTFDQSGAFGPWLVTADEIPDPSKLTLQTRLNGETVQRTTTDLLITDVPDLISYCSTIMTLLPGDVIVTGTPGGVGFKRTPPLFMKPGDTVEVEISGIGVLRNPVAAEPAA</sequence>
<evidence type="ECO:0000259" key="3">
    <source>
        <dbReference type="Pfam" id="PF01557"/>
    </source>
</evidence>
<organism evidence="4 5">
    <name type="scientific">Bradyrhizobium aeschynomenes</name>
    <dbReference type="NCBI Taxonomy" id="2734909"/>
    <lineage>
        <taxon>Bacteria</taxon>
        <taxon>Pseudomonadati</taxon>
        <taxon>Pseudomonadota</taxon>
        <taxon>Alphaproteobacteria</taxon>
        <taxon>Hyphomicrobiales</taxon>
        <taxon>Nitrobacteraceae</taxon>
        <taxon>Bradyrhizobium</taxon>
    </lineage>
</organism>
<dbReference type="PANTHER" id="PTHR42796">
    <property type="entry name" value="FUMARYLACETOACETATE HYDROLASE DOMAIN-CONTAINING PROTEIN 2A-RELATED"/>
    <property type="match status" value="1"/>
</dbReference>
<dbReference type="Proteomes" id="UP000886476">
    <property type="component" value="Unassembled WGS sequence"/>
</dbReference>
<dbReference type="EMBL" id="JABFDN010000006">
    <property type="protein sequence ID" value="NPU67352.1"/>
    <property type="molecule type" value="Genomic_DNA"/>
</dbReference>
<dbReference type="GO" id="GO:0016787">
    <property type="term" value="F:hydrolase activity"/>
    <property type="evidence" value="ECO:0007669"/>
    <property type="project" value="UniProtKB-KW"/>
</dbReference>
<reference evidence="4" key="1">
    <citation type="submission" date="2020-05" db="EMBL/GenBank/DDBJ databases">
        <title>Nod-independent and nitrogen-fixing Bradyrhizobium aeschynomene sp. nov. isolated from nodules of Aeschynomene indica.</title>
        <authorList>
            <person name="Zhang Z."/>
        </authorList>
    </citation>
    <scope>NUCLEOTIDE SEQUENCE</scope>
    <source>
        <strain evidence="4">83012</strain>
    </source>
</reference>
<dbReference type="RefSeq" id="WP_172112433.1">
    <property type="nucleotide sequence ID" value="NZ_JABFDN010000006.1"/>
</dbReference>
<comment type="similarity">
    <text evidence="1">Belongs to the FAH family.</text>
</comment>
<name>A0ABX2CGN0_9BRAD</name>
<keyword evidence="2" id="KW-0479">Metal-binding</keyword>
<protein>
    <submittedName>
        <fullName evidence="4">Fumarylacetoacetate hydrolase family protein</fullName>
    </submittedName>
</protein>